<gene>
    <name evidence="18" type="primary">dsbD</name>
    <name evidence="20" type="ORF">K6Y31_07735</name>
</gene>
<dbReference type="Pfam" id="PF11412">
    <property type="entry name" value="DsbD_N"/>
    <property type="match status" value="1"/>
</dbReference>
<dbReference type="Gene3D" id="2.60.40.1250">
    <property type="entry name" value="Thiol:disulfide interchange protein DsbD, N-terminal domain"/>
    <property type="match status" value="1"/>
</dbReference>
<evidence type="ECO:0000256" key="17">
    <source>
        <dbReference type="ARBA" id="ARBA00047804"/>
    </source>
</evidence>
<feature type="disulfide bond" description="Redox-active" evidence="18">
    <location>
        <begin position="134"/>
        <end position="140"/>
    </location>
</feature>
<comment type="caution">
    <text evidence="20">The sequence shown here is derived from an EMBL/GenBank/DDBJ whole genome shotgun (WGS) entry which is preliminary data.</text>
</comment>
<comment type="catalytic activity">
    <reaction evidence="16 18">
        <text>[protein]-dithiol + NAD(+) = [protein]-disulfide + NADH + H(+)</text>
        <dbReference type="Rhea" id="RHEA:18749"/>
        <dbReference type="Rhea" id="RHEA-COMP:10593"/>
        <dbReference type="Rhea" id="RHEA-COMP:10594"/>
        <dbReference type="ChEBI" id="CHEBI:15378"/>
        <dbReference type="ChEBI" id="CHEBI:29950"/>
        <dbReference type="ChEBI" id="CHEBI:50058"/>
        <dbReference type="ChEBI" id="CHEBI:57540"/>
        <dbReference type="ChEBI" id="CHEBI:57945"/>
        <dbReference type="EC" id="1.8.1.8"/>
    </reaction>
</comment>
<evidence type="ECO:0000256" key="16">
    <source>
        <dbReference type="ARBA" id="ARBA00047388"/>
    </source>
</evidence>
<dbReference type="EMBL" id="JAIMJA010000006">
    <property type="protein sequence ID" value="MCE2594704.1"/>
    <property type="molecule type" value="Genomic_DNA"/>
</dbReference>
<keyword evidence="21" id="KW-1185">Reference proteome</keyword>
<dbReference type="Proteomes" id="UP001201273">
    <property type="component" value="Unassembled WGS sequence"/>
</dbReference>
<dbReference type="PROSITE" id="PS51352">
    <property type="entry name" value="THIOREDOXIN_2"/>
    <property type="match status" value="1"/>
</dbReference>
<evidence type="ECO:0000256" key="7">
    <source>
        <dbReference type="ARBA" id="ARBA00022729"/>
    </source>
</evidence>
<comment type="caution">
    <text evidence="18">Lacks conserved residue(s) required for the propagation of feature annotation.</text>
</comment>
<feature type="transmembrane region" description="Helical" evidence="18">
    <location>
        <begin position="273"/>
        <end position="295"/>
    </location>
</feature>
<dbReference type="SUPFAM" id="SSF74863">
    <property type="entry name" value="Thiol:disulfide interchange protein DsbD, N-terminal domain (DsbD-alpha)"/>
    <property type="match status" value="1"/>
</dbReference>
<comment type="catalytic activity">
    <reaction evidence="17 18">
        <text>[protein]-dithiol + NADP(+) = [protein]-disulfide + NADPH + H(+)</text>
        <dbReference type="Rhea" id="RHEA:18753"/>
        <dbReference type="Rhea" id="RHEA-COMP:10593"/>
        <dbReference type="Rhea" id="RHEA-COMP:10594"/>
        <dbReference type="ChEBI" id="CHEBI:15378"/>
        <dbReference type="ChEBI" id="CHEBI:29950"/>
        <dbReference type="ChEBI" id="CHEBI:50058"/>
        <dbReference type="ChEBI" id="CHEBI:57783"/>
        <dbReference type="ChEBI" id="CHEBI:58349"/>
        <dbReference type="EC" id="1.8.1.8"/>
    </reaction>
</comment>
<evidence type="ECO:0000256" key="5">
    <source>
        <dbReference type="ARBA" id="ARBA00022519"/>
    </source>
</evidence>
<dbReference type="RefSeq" id="WP_233052231.1">
    <property type="nucleotide sequence ID" value="NZ_JAIMJA010000006.1"/>
</dbReference>
<name>A0ABS8W6U3_9GAMM</name>
<evidence type="ECO:0000256" key="10">
    <source>
        <dbReference type="ARBA" id="ARBA00022989"/>
    </source>
</evidence>
<dbReference type="NCBIfam" id="NF001419">
    <property type="entry name" value="PRK00293.1"/>
    <property type="match status" value="1"/>
</dbReference>
<feature type="transmembrane region" description="Helical" evidence="18">
    <location>
        <begin position="410"/>
        <end position="432"/>
    </location>
</feature>
<organism evidence="20 21">
    <name type="scientific">Motilimonas cestriensis</name>
    <dbReference type="NCBI Taxonomy" id="2742685"/>
    <lineage>
        <taxon>Bacteria</taxon>
        <taxon>Pseudomonadati</taxon>
        <taxon>Pseudomonadota</taxon>
        <taxon>Gammaproteobacteria</taxon>
        <taxon>Alteromonadales</taxon>
        <taxon>Alteromonadales genera incertae sedis</taxon>
        <taxon>Motilimonas</taxon>
    </lineage>
</organism>
<dbReference type="EC" id="1.8.1.8" evidence="18"/>
<evidence type="ECO:0000256" key="8">
    <source>
        <dbReference type="ARBA" id="ARBA00022748"/>
    </source>
</evidence>
<evidence type="ECO:0000256" key="14">
    <source>
        <dbReference type="ARBA" id="ARBA00023157"/>
    </source>
</evidence>
<dbReference type="PROSITE" id="PS00194">
    <property type="entry name" value="THIOREDOXIN_1"/>
    <property type="match status" value="1"/>
</dbReference>
<feature type="disulfide bond" description="Redox-active" evidence="18">
    <location>
        <begin position="511"/>
        <end position="514"/>
    </location>
</feature>
<keyword evidence="6 18" id="KW-0812">Transmembrane</keyword>
<evidence type="ECO:0000256" key="9">
    <source>
        <dbReference type="ARBA" id="ARBA00022982"/>
    </source>
</evidence>
<dbReference type="SUPFAM" id="SSF52833">
    <property type="entry name" value="Thioredoxin-like"/>
    <property type="match status" value="1"/>
</dbReference>
<comment type="function">
    <text evidence="18">Required to facilitate the formation of correct disulfide bonds in some periplasmic proteins and for the assembly of the periplasmic c-type cytochromes. Acts by transferring electrons from cytoplasmic thioredoxin to the periplasm. This transfer involves a cascade of disulfide bond formation and reduction steps.</text>
</comment>
<dbReference type="PANTHER" id="PTHR32234:SF0">
    <property type="entry name" value="THIOL:DISULFIDE INTERCHANGE PROTEIN DSBD"/>
    <property type="match status" value="1"/>
</dbReference>
<sequence length="597" mass="64788" precursor="true">MTRFLALIFSICLINMASAAGNSPFSQSSTNSSSPFSQQSDFLPVDQAFQFAYQQQDDEVYLNWAVTPEYYLYQHQFSFKAQGVEILPPTLPEGIAYHDDYFGDVVIYRQDTEIVLNVKNIANDAQISVTYQGCADAGLCYPPETKVIYLSPLEGQANTASQSNTSSATTGIAQQKLDQQSSSGLADILSQQSLLISLGLFFLLGIGLAFTPCVFPMYPILSGIIVGQKSLSTKRSFLLSFTYVQGMALTYTLLGLVVAMAGLKYQAALQHPVILISLAMLFTMLSLSMFGLFNLQLPSFISERLNKVSNQQQGGSVKGVFLMGLISGLVCSPCTTAPLSGALLYVAGTGDLVLGGAVLYALSLGMGLPLLILGTSGGKFLPKAGMWMVHIKVVFGFLLLSVAVVMLERFISATISSVLFALLGLALLAYLAHAMWRSAHRLKALGLVCIALAGASVMGLTAAQISEQQSIKQGLKSRFIYVTNLSELQNQLAIAKQNNQAVMVDFYADWCVACKDFEKATFTHNGVIEQLDNVLLIQADVTKNNADDQGMLSELNILGLPSILFYNQQGERLTQARVTGFMAGEQFLQHLQRHEIK</sequence>
<evidence type="ECO:0000256" key="6">
    <source>
        <dbReference type="ARBA" id="ARBA00022692"/>
    </source>
</evidence>
<evidence type="ECO:0000256" key="13">
    <source>
        <dbReference type="ARBA" id="ARBA00023136"/>
    </source>
</evidence>
<dbReference type="InterPro" id="IPR036929">
    <property type="entry name" value="DsbDN_sf"/>
</dbReference>
<comment type="similarity">
    <text evidence="2 18">Belongs to the thioredoxin family. DsbD subfamily.</text>
</comment>
<dbReference type="InterPro" id="IPR003834">
    <property type="entry name" value="Cyt_c_assmbl_TM_dom"/>
</dbReference>
<dbReference type="InterPro" id="IPR036249">
    <property type="entry name" value="Thioredoxin-like_sf"/>
</dbReference>
<proteinExistence type="inferred from homology"/>
<evidence type="ECO:0000313" key="20">
    <source>
        <dbReference type="EMBL" id="MCE2594704.1"/>
    </source>
</evidence>
<dbReference type="PANTHER" id="PTHR32234">
    <property type="entry name" value="THIOL:DISULFIDE INTERCHANGE PROTEIN DSBD"/>
    <property type="match status" value="1"/>
</dbReference>
<keyword evidence="9 18" id="KW-0249">Electron transport</keyword>
<evidence type="ECO:0000313" key="21">
    <source>
        <dbReference type="Proteomes" id="UP001201273"/>
    </source>
</evidence>
<dbReference type="InterPro" id="IPR022910">
    <property type="entry name" value="Thiol_diS_interchange_DbsD"/>
</dbReference>
<evidence type="ECO:0000256" key="12">
    <source>
        <dbReference type="ARBA" id="ARBA00023027"/>
    </source>
</evidence>
<keyword evidence="10 18" id="KW-1133">Transmembrane helix</keyword>
<feature type="transmembrane region" description="Helical" evidence="18">
    <location>
        <begin position="444"/>
        <end position="463"/>
    </location>
</feature>
<feature type="transmembrane region" description="Helical" evidence="18">
    <location>
        <begin position="352"/>
        <end position="373"/>
    </location>
</feature>
<dbReference type="Pfam" id="PF13899">
    <property type="entry name" value="Thioredoxin_7"/>
    <property type="match status" value="1"/>
</dbReference>
<keyword evidence="3 18" id="KW-0813">Transport</keyword>
<reference evidence="20 21" key="1">
    <citation type="journal article" date="2022" name="Environ. Microbiol. Rep.">
        <title>Eco-phylogenetic analyses reveal divergent evolution of vitamin B12 metabolism in the marine bacterial family 'Psychromonadaceae'.</title>
        <authorList>
            <person name="Jin X."/>
            <person name="Yang Y."/>
            <person name="Cao H."/>
            <person name="Gao B."/>
            <person name="Zhao Z."/>
        </authorList>
    </citation>
    <scope>NUCLEOTIDE SEQUENCE [LARGE SCALE GENOMIC DNA]</scope>
    <source>
        <strain evidence="20 21">MKS20</strain>
    </source>
</reference>
<evidence type="ECO:0000256" key="2">
    <source>
        <dbReference type="ARBA" id="ARBA00007241"/>
    </source>
</evidence>
<dbReference type="Pfam" id="PF02683">
    <property type="entry name" value="DsbD_TM"/>
    <property type="match status" value="1"/>
</dbReference>
<comment type="subcellular location">
    <subcellularLocation>
        <location evidence="1 18">Cell inner membrane</location>
        <topology evidence="1 18">Multi-pass membrane protein</topology>
    </subcellularLocation>
</comment>
<dbReference type="HAMAP" id="MF_00399">
    <property type="entry name" value="DbsD"/>
    <property type="match status" value="1"/>
</dbReference>
<dbReference type="CDD" id="cd02953">
    <property type="entry name" value="DsbDgamma"/>
    <property type="match status" value="1"/>
</dbReference>
<feature type="chain" id="PRO_5044913648" description="Thiol:disulfide interchange protein DsbD" evidence="18">
    <location>
        <begin position="20"/>
        <end position="597"/>
    </location>
</feature>
<feature type="transmembrane region" description="Helical" evidence="18">
    <location>
        <begin position="320"/>
        <end position="346"/>
    </location>
</feature>
<keyword evidence="12 18" id="KW-0520">NAD</keyword>
<keyword evidence="8 18" id="KW-0201">Cytochrome c-type biogenesis</keyword>
<evidence type="ECO:0000256" key="18">
    <source>
        <dbReference type="HAMAP-Rule" id="MF_00399"/>
    </source>
</evidence>
<evidence type="ECO:0000256" key="1">
    <source>
        <dbReference type="ARBA" id="ARBA00004429"/>
    </source>
</evidence>
<dbReference type="InterPro" id="IPR028250">
    <property type="entry name" value="DsbDN"/>
</dbReference>
<keyword evidence="11 18" id="KW-0560">Oxidoreductase</keyword>
<feature type="transmembrane region" description="Helical" evidence="18">
    <location>
        <begin position="194"/>
        <end position="215"/>
    </location>
</feature>
<accession>A0ABS8W6U3</accession>
<keyword evidence="15 18" id="KW-0676">Redox-active center</keyword>
<dbReference type="Gene3D" id="3.40.30.10">
    <property type="entry name" value="Glutaredoxin"/>
    <property type="match status" value="1"/>
</dbReference>
<evidence type="ECO:0000256" key="3">
    <source>
        <dbReference type="ARBA" id="ARBA00022448"/>
    </source>
</evidence>
<feature type="domain" description="Thioredoxin" evidence="19">
    <location>
        <begin position="456"/>
        <end position="596"/>
    </location>
</feature>
<evidence type="ECO:0000256" key="11">
    <source>
        <dbReference type="ARBA" id="ARBA00023002"/>
    </source>
</evidence>
<feature type="transmembrane region" description="Helical" evidence="18">
    <location>
        <begin position="236"/>
        <end position="261"/>
    </location>
</feature>
<keyword evidence="7 18" id="KW-0732">Signal</keyword>
<feature type="signal peptide" evidence="18">
    <location>
        <begin position="1"/>
        <end position="19"/>
    </location>
</feature>
<feature type="transmembrane region" description="Helical" evidence="18">
    <location>
        <begin position="385"/>
        <end position="404"/>
    </location>
</feature>
<evidence type="ECO:0000256" key="15">
    <source>
        <dbReference type="ARBA" id="ARBA00023284"/>
    </source>
</evidence>
<dbReference type="InterPro" id="IPR013766">
    <property type="entry name" value="Thioredoxin_domain"/>
</dbReference>
<evidence type="ECO:0000259" key="19">
    <source>
        <dbReference type="PROSITE" id="PS51352"/>
    </source>
</evidence>
<keyword evidence="13 18" id="KW-0472">Membrane</keyword>
<keyword evidence="14 18" id="KW-1015">Disulfide bond</keyword>
<dbReference type="InterPro" id="IPR035671">
    <property type="entry name" value="DsbD_gamma"/>
</dbReference>
<keyword evidence="4 18" id="KW-1003">Cell membrane</keyword>
<dbReference type="InterPro" id="IPR017937">
    <property type="entry name" value="Thioredoxin_CS"/>
</dbReference>
<evidence type="ECO:0000256" key="4">
    <source>
        <dbReference type="ARBA" id="ARBA00022475"/>
    </source>
</evidence>
<keyword evidence="5 18" id="KW-0997">Cell inner membrane</keyword>
<protein>
    <recommendedName>
        <fullName evidence="18">Thiol:disulfide interchange protein DsbD</fullName>
        <ecNumber evidence="18">1.8.1.8</ecNumber>
    </recommendedName>
    <alternativeName>
        <fullName evidence="18">Protein-disulfide reductase</fullName>
        <shortName evidence="18">Disulfide reductase</shortName>
    </alternativeName>
</protein>